<organism evidence="1 2">
    <name type="scientific">Nephila pilipes</name>
    <name type="common">Giant wood spider</name>
    <name type="synonym">Nephila maculata</name>
    <dbReference type="NCBI Taxonomy" id="299642"/>
    <lineage>
        <taxon>Eukaryota</taxon>
        <taxon>Metazoa</taxon>
        <taxon>Ecdysozoa</taxon>
        <taxon>Arthropoda</taxon>
        <taxon>Chelicerata</taxon>
        <taxon>Arachnida</taxon>
        <taxon>Araneae</taxon>
        <taxon>Araneomorphae</taxon>
        <taxon>Entelegynae</taxon>
        <taxon>Araneoidea</taxon>
        <taxon>Nephilidae</taxon>
        <taxon>Nephila</taxon>
    </lineage>
</organism>
<gene>
    <name evidence="1" type="ORF">NPIL_591871</name>
</gene>
<keyword evidence="2" id="KW-1185">Reference proteome</keyword>
<name>A0A8X6QU55_NEPPI</name>
<dbReference type="EMBL" id="BMAW01034875">
    <property type="protein sequence ID" value="GFU37149.1"/>
    <property type="molecule type" value="Genomic_DNA"/>
</dbReference>
<proteinExistence type="predicted"/>
<sequence length="93" mass="10998">MFWYKSTKSENIKLESRATQILHFNQDNISEEVYAGRIPSERPAEPFPSAYALVSPSVSHLSNLDRCSRMRKRQTIKRYDSKDKRFLRTVNFQ</sequence>
<protein>
    <submittedName>
        <fullName evidence="1">Uncharacterized protein</fullName>
    </submittedName>
</protein>
<dbReference type="Proteomes" id="UP000887013">
    <property type="component" value="Unassembled WGS sequence"/>
</dbReference>
<dbReference type="AlphaFoldDB" id="A0A8X6QU55"/>
<comment type="caution">
    <text evidence="1">The sequence shown here is derived from an EMBL/GenBank/DDBJ whole genome shotgun (WGS) entry which is preliminary data.</text>
</comment>
<evidence type="ECO:0000313" key="2">
    <source>
        <dbReference type="Proteomes" id="UP000887013"/>
    </source>
</evidence>
<evidence type="ECO:0000313" key="1">
    <source>
        <dbReference type="EMBL" id="GFU37149.1"/>
    </source>
</evidence>
<accession>A0A8X6QU55</accession>
<reference evidence="1" key="1">
    <citation type="submission" date="2020-08" db="EMBL/GenBank/DDBJ databases">
        <title>Multicomponent nature underlies the extraordinary mechanical properties of spider dragline silk.</title>
        <authorList>
            <person name="Kono N."/>
            <person name="Nakamura H."/>
            <person name="Mori M."/>
            <person name="Yoshida Y."/>
            <person name="Ohtoshi R."/>
            <person name="Malay A.D."/>
            <person name="Moran D.A.P."/>
            <person name="Tomita M."/>
            <person name="Numata K."/>
            <person name="Arakawa K."/>
        </authorList>
    </citation>
    <scope>NUCLEOTIDE SEQUENCE</scope>
</reference>